<feature type="transmembrane region" description="Helical" evidence="9">
    <location>
        <begin position="318"/>
        <end position="339"/>
    </location>
</feature>
<keyword evidence="4 9" id="KW-1003">Cell membrane</keyword>
<dbReference type="InterPro" id="IPR001463">
    <property type="entry name" value="Na/Ala_symport"/>
</dbReference>
<keyword evidence="7 9" id="KW-1133">Transmembrane helix</keyword>
<evidence type="ECO:0000256" key="5">
    <source>
        <dbReference type="ARBA" id="ARBA00022692"/>
    </source>
</evidence>
<feature type="transmembrane region" description="Helical" evidence="9">
    <location>
        <begin position="15"/>
        <end position="34"/>
    </location>
</feature>
<dbReference type="GO" id="GO:0005283">
    <property type="term" value="F:amino acid:sodium symporter activity"/>
    <property type="evidence" value="ECO:0007669"/>
    <property type="project" value="InterPro"/>
</dbReference>
<dbReference type="PRINTS" id="PR00175">
    <property type="entry name" value="NAALASMPORT"/>
</dbReference>
<evidence type="ECO:0000256" key="9">
    <source>
        <dbReference type="RuleBase" id="RU363064"/>
    </source>
</evidence>
<dbReference type="Gene3D" id="1.20.1740.10">
    <property type="entry name" value="Amino acid/polyamine transporter I"/>
    <property type="match status" value="1"/>
</dbReference>
<keyword evidence="5 9" id="KW-0812">Transmembrane</keyword>
<organism evidence="10 11">
    <name type="scientific">Faecalibacterium prausnitzii</name>
    <dbReference type="NCBI Taxonomy" id="853"/>
    <lineage>
        <taxon>Bacteria</taxon>
        <taxon>Bacillati</taxon>
        <taxon>Bacillota</taxon>
        <taxon>Clostridia</taxon>
        <taxon>Eubacteriales</taxon>
        <taxon>Oscillospiraceae</taxon>
        <taxon>Faecalibacterium</taxon>
    </lineage>
</organism>
<dbReference type="NCBIfam" id="TIGR00835">
    <property type="entry name" value="agcS"/>
    <property type="match status" value="1"/>
</dbReference>
<dbReference type="PROSITE" id="PS00873">
    <property type="entry name" value="NA_ALANINE_SYMP"/>
    <property type="match status" value="1"/>
</dbReference>
<feature type="transmembrane region" description="Helical" evidence="9">
    <location>
        <begin position="77"/>
        <end position="99"/>
    </location>
</feature>
<dbReference type="EMBL" id="CYXN01000023">
    <property type="protein sequence ID" value="CUN16562.1"/>
    <property type="molecule type" value="Genomic_DNA"/>
</dbReference>
<protein>
    <submittedName>
        <fullName evidence="10">Na+/alanine symporter</fullName>
    </submittedName>
</protein>
<accession>A0A173UNH0</accession>
<name>A0A173UNH0_9FIRM</name>
<dbReference type="OrthoDB" id="9804874at2"/>
<keyword evidence="3 9" id="KW-0813">Transport</keyword>
<evidence type="ECO:0000256" key="8">
    <source>
        <dbReference type="ARBA" id="ARBA00023136"/>
    </source>
</evidence>
<evidence type="ECO:0000313" key="10">
    <source>
        <dbReference type="EMBL" id="CUN16562.1"/>
    </source>
</evidence>
<feature type="transmembrane region" description="Helical" evidence="9">
    <location>
        <begin position="189"/>
        <end position="212"/>
    </location>
</feature>
<reference evidence="10 11" key="1">
    <citation type="submission" date="2015-09" db="EMBL/GenBank/DDBJ databases">
        <authorList>
            <consortium name="Pathogen Informatics"/>
        </authorList>
    </citation>
    <scope>NUCLEOTIDE SEQUENCE [LARGE SCALE GENOMIC DNA]</scope>
    <source>
        <strain evidence="10 11">2789STDY5834970</strain>
    </source>
</reference>
<comment type="similarity">
    <text evidence="2 9">Belongs to the alanine or glycine:cation symporter (AGCS) (TC 2.A.25) family.</text>
</comment>
<feature type="transmembrane region" description="Helical" evidence="9">
    <location>
        <begin position="394"/>
        <end position="415"/>
    </location>
</feature>
<evidence type="ECO:0000256" key="2">
    <source>
        <dbReference type="ARBA" id="ARBA00009261"/>
    </source>
</evidence>
<dbReference type="RefSeq" id="WP_055186587.1">
    <property type="nucleotide sequence ID" value="NZ_CYXN01000023.1"/>
</dbReference>
<gene>
    <name evidence="10" type="ORF">ERS852582_02233</name>
</gene>
<dbReference type="PANTHER" id="PTHR30330:SF3">
    <property type="entry name" value="TRANSCRIPTIONAL REGULATOR, LRP FAMILY"/>
    <property type="match status" value="1"/>
</dbReference>
<proteinExistence type="inferred from homology"/>
<feature type="transmembrane region" description="Helical" evidence="9">
    <location>
        <begin position="359"/>
        <end position="382"/>
    </location>
</feature>
<keyword evidence="8 9" id="KW-0472">Membrane</keyword>
<dbReference type="Proteomes" id="UP000095649">
    <property type="component" value="Unassembled WGS sequence"/>
</dbReference>
<dbReference type="FunFam" id="1.20.1740.10:FF:000004">
    <property type="entry name" value="Sodium:alanine symporter family protein"/>
    <property type="match status" value="1"/>
</dbReference>
<evidence type="ECO:0000256" key="7">
    <source>
        <dbReference type="ARBA" id="ARBA00022989"/>
    </source>
</evidence>
<comment type="subcellular location">
    <subcellularLocation>
        <location evidence="1 9">Cell membrane</location>
        <topology evidence="1 9">Multi-pass membrane protein</topology>
    </subcellularLocation>
</comment>
<evidence type="ECO:0000256" key="4">
    <source>
        <dbReference type="ARBA" id="ARBA00022475"/>
    </source>
</evidence>
<dbReference type="Pfam" id="PF01235">
    <property type="entry name" value="Na_Ala_symp"/>
    <property type="match status" value="1"/>
</dbReference>
<feature type="transmembrane region" description="Helical" evidence="9">
    <location>
        <begin position="435"/>
        <end position="455"/>
    </location>
</feature>
<evidence type="ECO:0000256" key="1">
    <source>
        <dbReference type="ARBA" id="ARBA00004651"/>
    </source>
</evidence>
<feature type="transmembrane region" description="Helical" evidence="9">
    <location>
        <begin position="105"/>
        <end position="130"/>
    </location>
</feature>
<feature type="transmembrane region" description="Helical" evidence="9">
    <location>
        <begin position="224"/>
        <end position="244"/>
    </location>
</feature>
<dbReference type="AlphaFoldDB" id="A0A173UNH0"/>
<feature type="transmembrane region" description="Helical" evidence="9">
    <location>
        <begin position="158"/>
        <end position="177"/>
    </location>
</feature>
<keyword evidence="6 9" id="KW-0769">Symport</keyword>
<feature type="transmembrane region" description="Helical" evidence="9">
    <location>
        <begin position="250"/>
        <end position="273"/>
    </location>
</feature>
<evidence type="ECO:0000313" key="11">
    <source>
        <dbReference type="Proteomes" id="UP000095649"/>
    </source>
</evidence>
<dbReference type="GO" id="GO:0005886">
    <property type="term" value="C:plasma membrane"/>
    <property type="evidence" value="ECO:0007669"/>
    <property type="project" value="UniProtKB-SubCell"/>
</dbReference>
<sequence>MPERFMRGIEALNGIVWGPMGLGLLFGTGLLLTVRTGGFQLRRWGYWMRHTLGAILTDRSVTAHTAREEQAISQFQSLCTALASTIGTGNLVGVATAILSGGAGAVFWMWVMALLGMMTSYAENVLGIYYRRKDPAGGWRGGPMYYLRDGLGGKPGRVLAVLFAAFCALASFGIGNLSQLNSIAGNLKAAFGVPEATTGAVLAAVSAVILLGGLKRVAAVTERLVPAMALLYIVGALTVVGVHITAVPAALAAIVKGAFGLQAAGGGIVGYGLSRAVTWGFKRGAFSNEAGLGSSVMVHAASNVKEPVQQGMWGIFEVFADTMVVCTLTALVVLTSGFVDLDTGRIAAGAAGSALVGQAFDAVFGTLGAKLIAVCILLFAYSTTLGWSCYGCKAVEYLFGAGAGAGYRVLFVALMPLGAVMRLDLAWTLSDTFNGLMMLPNLIGVIALSGTVVRITQNYLDRRLYGSHAPPLLSAGETI</sequence>
<evidence type="ECO:0000256" key="6">
    <source>
        <dbReference type="ARBA" id="ARBA00022847"/>
    </source>
</evidence>
<evidence type="ECO:0000256" key="3">
    <source>
        <dbReference type="ARBA" id="ARBA00022448"/>
    </source>
</evidence>
<dbReference type="PANTHER" id="PTHR30330">
    <property type="entry name" value="AGSS FAMILY TRANSPORTER, SODIUM-ALANINE"/>
    <property type="match status" value="1"/>
</dbReference>